<protein>
    <submittedName>
        <fullName evidence="1">Apolipoprotein d-like</fullName>
    </submittedName>
</protein>
<keyword evidence="2" id="KW-1185">Reference proteome</keyword>
<evidence type="ECO:0000313" key="1">
    <source>
        <dbReference type="EMBL" id="GFO43007.1"/>
    </source>
</evidence>
<reference evidence="1 2" key="1">
    <citation type="journal article" date="2021" name="Elife">
        <title>Chloroplast acquisition without the gene transfer in kleptoplastic sea slugs, Plakobranchus ocellatus.</title>
        <authorList>
            <person name="Maeda T."/>
            <person name="Takahashi S."/>
            <person name="Yoshida T."/>
            <person name="Shimamura S."/>
            <person name="Takaki Y."/>
            <person name="Nagai Y."/>
            <person name="Toyoda A."/>
            <person name="Suzuki Y."/>
            <person name="Arimoto A."/>
            <person name="Ishii H."/>
            <person name="Satoh N."/>
            <person name="Nishiyama T."/>
            <person name="Hasebe M."/>
            <person name="Maruyama T."/>
            <person name="Minagawa J."/>
            <person name="Obokata J."/>
            <person name="Shigenobu S."/>
        </authorList>
    </citation>
    <scope>NUCLEOTIDE SEQUENCE [LARGE SCALE GENOMIC DNA]</scope>
</reference>
<evidence type="ECO:0000313" key="2">
    <source>
        <dbReference type="Proteomes" id="UP000735302"/>
    </source>
</evidence>
<dbReference type="GO" id="GO:0008289">
    <property type="term" value="F:lipid binding"/>
    <property type="evidence" value="ECO:0007669"/>
    <property type="project" value="UniProtKB-KW"/>
</dbReference>
<dbReference type="SUPFAM" id="SSF50814">
    <property type="entry name" value="Lipocalins"/>
    <property type="match status" value="1"/>
</dbReference>
<dbReference type="EMBL" id="BLXT01007853">
    <property type="protein sequence ID" value="GFO43007.1"/>
    <property type="molecule type" value="Genomic_DNA"/>
</dbReference>
<organism evidence="1 2">
    <name type="scientific">Plakobranchus ocellatus</name>
    <dbReference type="NCBI Taxonomy" id="259542"/>
    <lineage>
        <taxon>Eukaryota</taxon>
        <taxon>Metazoa</taxon>
        <taxon>Spiralia</taxon>
        <taxon>Lophotrochozoa</taxon>
        <taxon>Mollusca</taxon>
        <taxon>Gastropoda</taxon>
        <taxon>Heterobranchia</taxon>
        <taxon>Euthyneura</taxon>
        <taxon>Panpulmonata</taxon>
        <taxon>Sacoglossa</taxon>
        <taxon>Placobranchoidea</taxon>
        <taxon>Plakobranchidae</taxon>
        <taxon>Plakobranchus</taxon>
    </lineage>
</organism>
<dbReference type="Proteomes" id="UP000735302">
    <property type="component" value="Unassembled WGS sequence"/>
</dbReference>
<dbReference type="GO" id="GO:0005737">
    <property type="term" value="C:cytoplasm"/>
    <property type="evidence" value="ECO:0007669"/>
    <property type="project" value="TreeGrafter"/>
</dbReference>
<gene>
    <name evidence="1" type="ORF">PoB_006951200</name>
</gene>
<dbReference type="Gene3D" id="2.40.128.20">
    <property type="match status" value="1"/>
</dbReference>
<dbReference type="PANTHER" id="PTHR10612:SF34">
    <property type="entry name" value="APOLIPOPROTEIN D"/>
    <property type="match status" value="1"/>
</dbReference>
<dbReference type="InterPro" id="IPR012674">
    <property type="entry name" value="Calycin"/>
</dbReference>
<dbReference type="AlphaFoldDB" id="A0AAV4DFJ9"/>
<proteinExistence type="predicted"/>
<sequence>MRRLCQPTEICVSVLHPGPIYLPIAQPTLAPSLGATYRLHKTKLASAWSGKNLAEHYHDIPQIVLPYAGVWYEYQRFPDIVGGRLDCTSYTFHNTWYAMSVIKKGTLRSSLFGNKFVLRNITALGLATTPDTDKPAEFNLVFGEEAAPGQKANYIIHDTDYKTYSVVFSCTQVENLNIQYAWILTRVRGVAPPNLPQLESKLTEAGVDVGAFFVVHQKGCPGIKL</sequence>
<comment type="caution">
    <text evidence="1">The sequence shown here is derived from an EMBL/GenBank/DDBJ whole genome shotgun (WGS) entry which is preliminary data.</text>
</comment>
<dbReference type="PANTHER" id="PTHR10612">
    <property type="entry name" value="APOLIPOPROTEIN D"/>
    <property type="match status" value="1"/>
</dbReference>
<dbReference type="GO" id="GO:0006629">
    <property type="term" value="P:lipid metabolic process"/>
    <property type="evidence" value="ECO:0007669"/>
    <property type="project" value="TreeGrafter"/>
</dbReference>
<name>A0AAV4DFJ9_9GAST</name>
<dbReference type="GO" id="GO:0000302">
    <property type="term" value="P:response to reactive oxygen species"/>
    <property type="evidence" value="ECO:0007669"/>
    <property type="project" value="TreeGrafter"/>
</dbReference>
<accession>A0AAV4DFJ9</accession>